<dbReference type="RefSeq" id="WP_090703491.1">
    <property type="nucleotide sequence ID" value="NZ_FNHH01000008.1"/>
</dbReference>
<organism evidence="10 11">
    <name type="scientific">Daejeonella rubra</name>
    <dbReference type="NCBI Taxonomy" id="990371"/>
    <lineage>
        <taxon>Bacteria</taxon>
        <taxon>Pseudomonadati</taxon>
        <taxon>Bacteroidota</taxon>
        <taxon>Sphingobacteriia</taxon>
        <taxon>Sphingobacteriales</taxon>
        <taxon>Sphingobacteriaceae</taxon>
        <taxon>Daejeonella</taxon>
    </lineage>
</organism>
<dbReference type="Pfam" id="PF02683">
    <property type="entry name" value="DsbD_TM"/>
    <property type="match status" value="1"/>
</dbReference>
<dbReference type="SUPFAM" id="SSF52833">
    <property type="entry name" value="Thioredoxin-like"/>
    <property type="match status" value="1"/>
</dbReference>
<dbReference type="AlphaFoldDB" id="A0A1G9RR89"/>
<accession>A0A1G9RR89</accession>
<evidence type="ECO:0000259" key="9">
    <source>
        <dbReference type="Pfam" id="PF11412"/>
    </source>
</evidence>
<dbReference type="InterPro" id="IPR028250">
    <property type="entry name" value="DsbDN"/>
</dbReference>
<evidence type="ECO:0000256" key="1">
    <source>
        <dbReference type="ARBA" id="ARBA00004141"/>
    </source>
</evidence>
<dbReference type="InterPro" id="IPR036249">
    <property type="entry name" value="Thioredoxin-like_sf"/>
</dbReference>
<proteinExistence type="predicted"/>
<feature type="transmembrane region" description="Helical" evidence="6">
    <location>
        <begin position="435"/>
        <end position="452"/>
    </location>
</feature>
<evidence type="ECO:0000313" key="10">
    <source>
        <dbReference type="EMBL" id="SDM25706.1"/>
    </source>
</evidence>
<dbReference type="GO" id="GO:0016020">
    <property type="term" value="C:membrane"/>
    <property type="evidence" value="ECO:0007669"/>
    <property type="project" value="UniProtKB-SubCell"/>
</dbReference>
<evidence type="ECO:0000313" key="11">
    <source>
        <dbReference type="Proteomes" id="UP000199226"/>
    </source>
</evidence>
<evidence type="ECO:0000256" key="4">
    <source>
        <dbReference type="ARBA" id="ARBA00022989"/>
    </source>
</evidence>
<keyword evidence="5 6" id="KW-0472">Membrane</keyword>
<dbReference type="PANTHER" id="PTHR32234:SF0">
    <property type="entry name" value="THIOL:DISULFIDE INTERCHANGE PROTEIN DSBD"/>
    <property type="match status" value="1"/>
</dbReference>
<feature type="signal peptide" evidence="7">
    <location>
        <begin position="1"/>
        <end position="18"/>
    </location>
</feature>
<dbReference type="InterPro" id="IPR036929">
    <property type="entry name" value="DsbDN_sf"/>
</dbReference>
<dbReference type="PANTHER" id="PTHR32234">
    <property type="entry name" value="THIOL:DISULFIDE INTERCHANGE PROTEIN DSBD"/>
    <property type="match status" value="1"/>
</dbReference>
<keyword evidence="2 6" id="KW-0812">Transmembrane</keyword>
<dbReference type="Pfam" id="PF11412">
    <property type="entry name" value="DsbD_N"/>
    <property type="match status" value="1"/>
</dbReference>
<feature type="transmembrane region" description="Helical" evidence="6">
    <location>
        <begin position="397"/>
        <end position="415"/>
    </location>
</feature>
<feature type="transmembrane region" description="Helical" evidence="6">
    <location>
        <begin position="326"/>
        <end position="349"/>
    </location>
</feature>
<feature type="domain" description="Thiol:disulfide interchange protein DsbD N-terminal" evidence="9">
    <location>
        <begin position="41"/>
        <end position="149"/>
    </location>
</feature>
<dbReference type="GO" id="GO:0045454">
    <property type="term" value="P:cell redox homeostasis"/>
    <property type="evidence" value="ECO:0007669"/>
    <property type="project" value="TreeGrafter"/>
</dbReference>
<keyword evidence="3" id="KW-0201">Cytochrome c-type biogenesis</keyword>
<gene>
    <name evidence="10" type="ORF">SAMN05421813_108119</name>
</gene>
<feature type="transmembrane region" description="Helical" evidence="6">
    <location>
        <begin position="284"/>
        <end position="305"/>
    </location>
</feature>
<comment type="subcellular location">
    <subcellularLocation>
        <location evidence="1">Membrane</location>
        <topology evidence="1">Multi-pass membrane protein</topology>
    </subcellularLocation>
</comment>
<keyword evidence="4 6" id="KW-1133">Transmembrane helix</keyword>
<name>A0A1G9RR89_9SPHI</name>
<dbReference type="Proteomes" id="UP000199226">
    <property type="component" value="Unassembled WGS sequence"/>
</dbReference>
<keyword evidence="7" id="KW-0732">Signal</keyword>
<dbReference type="Gene3D" id="2.60.40.1250">
    <property type="entry name" value="Thiol:disulfide interchange protein DsbD, N-terminal domain"/>
    <property type="match status" value="1"/>
</dbReference>
<evidence type="ECO:0000256" key="2">
    <source>
        <dbReference type="ARBA" id="ARBA00022692"/>
    </source>
</evidence>
<evidence type="ECO:0000259" key="8">
    <source>
        <dbReference type="Pfam" id="PF02683"/>
    </source>
</evidence>
<evidence type="ECO:0000256" key="3">
    <source>
        <dbReference type="ARBA" id="ARBA00022748"/>
    </source>
</evidence>
<dbReference type="OrthoDB" id="9811036at2"/>
<dbReference type="Pfam" id="PF13899">
    <property type="entry name" value="Thioredoxin_7"/>
    <property type="match status" value="1"/>
</dbReference>
<feature type="transmembrane region" description="Helical" evidence="6">
    <location>
        <begin position="464"/>
        <end position="488"/>
    </location>
</feature>
<dbReference type="EMBL" id="FNHH01000008">
    <property type="protein sequence ID" value="SDM25706.1"/>
    <property type="molecule type" value="Genomic_DNA"/>
</dbReference>
<feature type="transmembrane region" description="Helical" evidence="6">
    <location>
        <begin position="361"/>
        <end position="385"/>
    </location>
</feature>
<feature type="transmembrane region" description="Helical" evidence="6">
    <location>
        <begin position="250"/>
        <end position="272"/>
    </location>
</feature>
<evidence type="ECO:0000256" key="5">
    <source>
        <dbReference type="ARBA" id="ARBA00023136"/>
    </source>
</evidence>
<dbReference type="InterPro" id="IPR003834">
    <property type="entry name" value="Cyt_c_assmbl_TM_dom"/>
</dbReference>
<feature type="transmembrane region" description="Helical" evidence="6">
    <location>
        <begin position="205"/>
        <end position="229"/>
    </location>
</feature>
<keyword evidence="11" id="KW-1185">Reference proteome</keyword>
<feature type="chain" id="PRO_5011575134" evidence="7">
    <location>
        <begin position="19"/>
        <end position="678"/>
    </location>
</feature>
<dbReference type="Gene3D" id="3.40.30.10">
    <property type="entry name" value="Glutaredoxin"/>
    <property type="match status" value="1"/>
</dbReference>
<protein>
    <submittedName>
        <fullName evidence="10">Thiol:disulfide interchange protein DsbD</fullName>
    </submittedName>
</protein>
<evidence type="ECO:0000256" key="6">
    <source>
        <dbReference type="SAM" id="Phobius"/>
    </source>
</evidence>
<reference evidence="11" key="1">
    <citation type="submission" date="2016-10" db="EMBL/GenBank/DDBJ databases">
        <authorList>
            <person name="Varghese N."/>
            <person name="Submissions S."/>
        </authorList>
    </citation>
    <scope>NUCLEOTIDE SEQUENCE [LARGE SCALE GENOMIC DNA]</scope>
    <source>
        <strain evidence="11">DSM 24536</strain>
    </source>
</reference>
<dbReference type="STRING" id="990371.SAMN05421813_108119"/>
<evidence type="ECO:0000256" key="7">
    <source>
        <dbReference type="SAM" id="SignalP"/>
    </source>
</evidence>
<dbReference type="GO" id="GO:0017004">
    <property type="term" value="P:cytochrome complex assembly"/>
    <property type="evidence" value="ECO:0007669"/>
    <property type="project" value="UniProtKB-KW"/>
</dbReference>
<dbReference type="GO" id="GO:0015035">
    <property type="term" value="F:protein-disulfide reductase activity"/>
    <property type="evidence" value="ECO:0007669"/>
    <property type="project" value="TreeGrafter"/>
</dbReference>
<sequence length="678" mass="74724">MKKLLGIVLLFFYFAAQAQFPDPNAKIFDPVKWSYSSEKINDKEFDLIITAKIDKGWHLYSQFIEEGGPIPTSFKFSPSSAYKLIGKVSESPKPVTAFDKNFNMEIAWHKDQVVFKQRISLNKPVTTVSGVLEFMVCDDQRCLPPAEVEFQIPLNAGPGVGIASESVAPDSSSLAPLVEDTASSKDISPAVPALVSEKTAAESSLWAIFIAGFIGGLAAFFMPCIYPMIPMTVSFFTKQSGSRAKGIRSAIIYGLSIIIIYVALGLLITLIFGASALNEAASSATFNLLFFVALIIFGISFLGAFEITLPSSLVNKMDEKSNQSGFMGLFFMAFTLALVSFSCTGPIIGTLLVDAVSKGSYLGPAIGMLGFSSALAIPFTLFAIFPSWLKEMPKSGGWLNTVKVSLGFLEIALAFKFLSNVDLAYHWGIFNRDVFLIIWIVVFGMWALYLLGKIRLSHDSEINFLSLPRLFFAMFILGFTIYMVPGLWGAPLKGISAWLPPQSTQDFDLYSNTGTTTAKAETSGKKYAGLFHAPHGLDAFYDYEQGLAYAKTVNKPILIDFTGWSCTNCRKMEASVWPDKEVLRRLREDYVLISLYVDDKTELSQEEKYESAFSGKKVNSIGQKWSDFQASKFGTNSQPYYVIADHDGNVLVPPQAFNLDVNNYTKFLESGKIAFGKK</sequence>
<feature type="domain" description="Cytochrome C biogenesis protein transmembrane" evidence="8">
    <location>
        <begin position="206"/>
        <end position="420"/>
    </location>
</feature>